<evidence type="ECO:0000256" key="9">
    <source>
        <dbReference type="ARBA" id="ARBA00023180"/>
    </source>
</evidence>
<dbReference type="EMBL" id="CAJNOC010002216">
    <property type="protein sequence ID" value="CAF0919714.1"/>
    <property type="molecule type" value="Genomic_DNA"/>
</dbReference>
<keyword evidence="7 11" id="KW-1133">Transmembrane helix</keyword>
<feature type="transmembrane region" description="Helical" evidence="11">
    <location>
        <begin position="7"/>
        <end position="27"/>
    </location>
</feature>
<protein>
    <submittedName>
        <fullName evidence="12">Uncharacterized protein</fullName>
    </submittedName>
</protein>
<evidence type="ECO:0000256" key="1">
    <source>
        <dbReference type="ARBA" id="ARBA00004606"/>
    </source>
</evidence>
<evidence type="ECO:0000256" key="11">
    <source>
        <dbReference type="SAM" id="Phobius"/>
    </source>
</evidence>
<keyword evidence="6" id="KW-0735">Signal-anchor</keyword>
<evidence type="ECO:0000256" key="7">
    <source>
        <dbReference type="ARBA" id="ARBA00022989"/>
    </source>
</evidence>
<reference evidence="12" key="1">
    <citation type="submission" date="2021-02" db="EMBL/GenBank/DDBJ databases">
        <authorList>
            <person name="Nowell W R."/>
        </authorList>
    </citation>
    <scope>NUCLEOTIDE SEQUENCE</scope>
    <source>
        <strain evidence="12">Ploen Becks lab</strain>
    </source>
</reference>
<proteinExistence type="inferred from homology"/>
<dbReference type="OrthoDB" id="2019572at2759"/>
<dbReference type="AlphaFoldDB" id="A0A814B1H6"/>
<keyword evidence="8 11" id="KW-0472">Membrane</keyword>
<comment type="pathway">
    <text evidence="2">Protein modification; protein glycosylation.</text>
</comment>
<keyword evidence="3" id="KW-0328">Glycosyltransferase</keyword>
<comment type="caution">
    <text evidence="12">The sequence shown here is derived from an EMBL/GenBank/DDBJ whole genome shotgun (WGS) entry which is preliminary data.</text>
</comment>
<evidence type="ECO:0000313" key="13">
    <source>
        <dbReference type="Proteomes" id="UP000663879"/>
    </source>
</evidence>
<evidence type="ECO:0000256" key="3">
    <source>
        <dbReference type="ARBA" id="ARBA00022676"/>
    </source>
</evidence>
<keyword evidence="4" id="KW-0808">Transferase</keyword>
<dbReference type="PANTHER" id="PTHR19297:SF191">
    <property type="entry name" value="PROTEIN XYLOSYLTRANSFERASE"/>
    <property type="match status" value="1"/>
</dbReference>
<comment type="subcellular location">
    <subcellularLocation>
        <location evidence="1">Membrane</location>
        <topology evidence="1">Single-pass type II membrane protein</topology>
    </subcellularLocation>
</comment>
<evidence type="ECO:0000256" key="4">
    <source>
        <dbReference type="ARBA" id="ARBA00022679"/>
    </source>
</evidence>
<dbReference type="GO" id="GO:0008375">
    <property type="term" value="F:acetylglucosaminyltransferase activity"/>
    <property type="evidence" value="ECO:0007669"/>
    <property type="project" value="TreeGrafter"/>
</dbReference>
<keyword evidence="5 11" id="KW-0812">Transmembrane</keyword>
<evidence type="ECO:0000256" key="6">
    <source>
        <dbReference type="ARBA" id="ARBA00022968"/>
    </source>
</evidence>
<evidence type="ECO:0000256" key="8">
    <source>
        <dbReference type="ARBA" id="ARBA00023136"/>
    </source>
</evidence>
<dbReference type="Proteomes" id="UP000663879">
    <property type="component" value="Unassembled WGS sequence"/>
</dbReference>
<dbReference type="InterPro" id="IPR003406">
    <property type="entry name" value="Glyco_trans_14"/>
</dbReference>
<evidence type="ECO:0000256" key="5">
    <source>
        <dbReference type="ARBA" id="ARBA00022692"/>
    </source>
</evidence>
<organism evidence="12 13">
    <name type="scientific">Brachionus calyciflorus</name>
    <dbReference type="NCBI Taxonomy" id="104777"/>
    <lineage>
        <taxon>Eukaryota</taxon>
        <taxon>Metazoa</taxon>
        <taxon>Spiralia</taxon>
        <taxon>Gnathifera</taxon>
        <taxon>Rotifera</taxon>
        <taxon>Eurotatoria</taxon>
        <taxon>Monogononta</taxon>
        <taxon>Pseudotrocha</taxon>
        <taxon>Ploima</taxon>
        <taxon>Brachionidae</taxon>
        <taxon>Brachionus</taxon>
    </lineage>
</organism>
<accession>A0A814B1H6</accession>
<dbReference type="Pfam" id="PF02485">
    <property type="entry name" value="Branch"/>
    <property type="match status" value="1"/>
</dbReference>
<dbReference type="PANTHER" id="PTHR19297">
    <property type="entry name" value="GLYCOSYLTRANSFERASE 14 FAMILY MEMBER"/>
    <property type="match status" value="1"/>
</dbReference>
<evidence type="ECO:0000256" key="10">
    <source>
        <dbReference type="ARBA" id="ARBA00038150"/>
    </source>
</evidence>
<dbReference type="GO" id="GO:0016020">
    <property type="term" value="C:membrane"/>
    <property type="evidence" value="ECO:0007669"/>
    <property type="project" value="UniProtKB-SubCell"/>
</dbReference>
<comment type="similarity">
    <text evidence="10">Belongs to the glycosyltransferase 14 family.</text>
</comment>
<keyword evidence="9" id="KW-0325">Glycoprotein</keyword>
<evidence type="ECO:0000256" key="2">
    <source>
        <dbReference type="ARBA" id="ARBA00004922"/>
    </source>
</evidence>
<evidence type="ECO:0000313" key="12">
    <source>
        <dbReference type="EMBL" id="CAF0919714.1"/>
    </source>
</evidence>
<name>A0A814B1H6_9BILA</name>
<gene>
    <name evidence="12" type="ORF">OXX778_LOCUS12321</name>
</gene>
<keyword evidence="13" id="KW-1185">Reference proteome</keyword>
<sequence>MKKLKRYTQFFLNLVLFSFIFYLINVYNDSTKYEKQTVKNDKRLDLSKSLFERDKYTINCDLIFKKDENEIKKSKTILKSLDLNANNSYGLLSDSNFIFPKSNCPDFISQRGYFRFNNYTHQIELDFPIAYSILTYEHTEQFERLLNAIYRPHNIYCIHIDLKSSSFFKESIRSIANCFDNVFITTKLEYIIYAGFNRLKADFNCIKDLLDHENLIDENHPNLLNKKKVAWKYLLNLASSEFPIKTNLELVQIFQLLNGSNSIYINKVHGMISHRMKNIFFNDYLNNRIYSIKKARNNKPPHSIRLVKGSAYGAFDRMFLKNIFINSKILDFIKWLKHTYSPDEFFWASLELNTHLYENSTFKDSKKANYIYDIARFNGWYGSYECGGMWRHKICVLSFEDLNRVINERSIIVNKFMLEYDPMSYQCMEEWLNRKVVEKFYKGLNETYFLKDICSLFRKRSFKVDC</sequence>